<evidence type="ECO:0000256" key="5">
    <source>
        <dbReference type="ARBA" id="ARBA00022823"/>
    </source>
</evidence>
<comment type="similarity">
    <text evidence="2 7">Belongs to the 2-oxoacid dehydrogenase family.</text>
</comment>
<dbReference type="InterPro" id="IPR011053">
    <property type="entry name" value="Single_hybrid_motif"/>
</dbReference>
<evidence type="ECO:0000259" key="8">
    <source>
        <dbReference type="PROSITE" id="PS50968"/>
    </source>
</evidence>
<feature type="domain" description="Lipoyl-binding" evidence="8">
    <location>
        <begin position="1"/>
        <end position="76"/>
    </location>
</feature>
<dbReference type="InterPro" id="IPR023213">
    <property type="entry name" value="CAT-like_dom_sf"/>
</dbReference>
<dbReference type="PANTHER" id="PTHR43178:SF5">
    <property type="entry name" value="LIPOAMIDE ACYLTRANSFERASE COMPONENT OF BRANCHED-CHAIN ALPHA-KETO ACID DEHYDROGENASE COMPLEX, MITOCHONDRIAL"/>
    <property type="match status" value="1"/>
</dbReference>
<sequence length="379" mass="41336">MIELTMPSFSADMESGILTEWLVKPGDAVKKGEIIAVIETQKGAIDMEAFQSGIIHTLRVEPGSSVPVGHPIATLETEITADSTADSAAQVPPQTTRIKASPLARQLALHNHIDLAGLNGSGPEGAIVAHDLESQKFIDKTPATETLNHTKPQATGRDEQQMMRRAIASAMSRSKREIPHYYLATTIDLQPALEWMTHYNHDKPPEAQLLMTALLHKAVALALTRNPELNGFYTQGHFQPASEIHLGMAISMRNWGLITPALHHADQQSLPDLMQQMRDLTLRARRGGLRSSEMTDATITVSGMGDRGVETLFGIIYPPQVAIVGLGKPMLQPWVVDGKVRPRLLFNLTLAADHRVSDGHQGGRFLGKVNKLLQNPAGL</sequence>
<evidence type="ECO:0000256" key="3">
    <source>
        <dbReference type="ARBA" id="ARBA00011484"/>
    </source>
</evidence>
<evidence type="ECO:0000259" key="9">
    <source>
        <dbReference type="PROSITE" id="PS51826"/>
    </source>
</evidence>
<dbReference type="Proteomes" id="UP000640333">
    <property type="component" value="Unassembled WGS sequence"/>
</dbReference>
<evidence type="ECO:0000256" key="6">
    <source>
        <dbReference type="ARBA" id="ARBA00023315"/>
    </source>
</evidence>
<dbReference type="Gene3D" id="4.10.320.10">
    <property type="entry name" value="E3-binding domain"/>
    <property type="match status" value="1"/>
</dbReference>
<evidence type="ECO:0000256" key="1">
    <source>
        <dbReference type="ARBA" id="ARBA00001938"/>
    </source>
</evidence>
<dbReference type="Pfam" id="PF02817">
    <property type="entry name" value="E3_binding"/>
    <property type="match status" value="1"/>
</dbReference>
<feature type="domain" description="Peripheral subunit-binding (PSBD)" evidence="9">
    <location>
        <begin position="99"/>
        <end position="136"/>
    </location>
</feature>
<accession>A0A8J7JYX5</accession>
<dbReference type="EMBL" id="JADEYS010000012">
    <property type="protein sequence ID" value="MBE9398088.1"/>
    <property type="molecule type" value="Genomic_DNA"/>
</dbReference>
<reference evidence="10" key="1">
    <citation type="submission" date="2020-10" db="EMBL/GenBank/DDBJ databases">
        <title>Bacterium isolated from coastal waters sediment.</title>
        <authorList>
            <person name="Chen R.-J."/>
            <person name="Lu D.-C."/>
            <person name="Zhu K.-L."/>
            <person name="Du Z.-J."/>
        </authorList>
    </citation>
    <scope>NUCLEOTIDE SEQUENCE</scope>
    <source>
        <strain evidence="10">N1Y112</strain>
    </source>
</reference>
<dbReference type="PROSITE" id="PS00189">
    <property type="entry name" value="LIPOYL"/>
    <property type="match status" value="1"/>
</dbReference>
<keyword evidence="11" id="KW-1185">Reference proteome</keyword>
<dbReference type="InterPro" id="IPR004167">
    <property type="entry name" value="PSBD"/>
</dbReference>
<keyword evidence="5 7" id="KW-0450">Lipoyl</keyword>
<dbReference type="PROSITE" id="PS51826">
    <property type="entry name" value="PSBD"/>
    <property type="match status" value="1"/>
</dbReference>
<dbReference type="Gene3D" id="3.30.559.10">
    <property type="entry name" value="Chloramphenicol acetyltransferase-like domain"/>
    <property type="match status" value="1"/>
</dbReference>
<dbReference type="InterPro" id="IPR000089">
    <property type="entry name" value="Biotin_lipoyl"/>
</dbReference>
<dbReference type="SUPFAM" id="SSF47005">
    <property type="entry name" value="Peripheral subunit-binding domain of 2-oxo acid dehydrogenase complex"/>
    <property type="match status" value="1"/>
</dbReference>
<dbReference type="InterPro" id="IPR036625">
    <property type="entry name" value="E3-bd_dom_sf"/>
</dbReference>
<dbReference type="CDD" id="cd06849">
    <property type="entry name" value="lipoyl_domain"/>
    <property type="match status" value="1"/>
</dbReference>
<dbReference type="GO" id="GO:0016407">
    <property type="term" value="F:acetyltransferase activity"/>
    <property type="evidence" value="ECO:0007669"/>
    <property type="project" value="TreeGrafter"/>
</dbReference>
<dbReference type="SUPFAM" id="SSF52777">
    <property type="entry name" value="CoA-dependent acyltransferases"/>
    <property type="match status" value="1"/>
</dbReference>
<dbReference type="Gene3D" id="2.40.50.100">
    <property type="match status" value="1"/>
</dbReference>
<evidence type="ECO:0000256" key="2">
    <source>
        <dbReference type="ARBA" id="ARBA00007317"/>
    </source>
</evidence>
<keyword evidence="6 7" id="KW-0012">Acyltransferase</keyword>
<dbReference type="RefSeq" id="WP_193953724.1">
    <property type="nucleotide sequence ID" value="NZ_JADEYS010000012.1"/>
</dbReference>
<name>A0A8J7JYX5_9GAMM</name>
<dbReference type="AlphaFoldDB" id="A0A8J7JYX5"/>
<gene>
    <name evidence="10" type="ORF">IOQ59_12540</name>
</gene>
<dbReference type="GO" id="GO:0031405">
    <property type="term" value="F:lipoic acid binding"/>
    <property type="evidence" value="ECO:0007669"/>
    <property type="project" value="TreeGrafter"/>
</dbReference>
<comment type="cofactor">
    <cofactor evidence="1 7">
        <name>(R)-lipoate</name>
        <dbReference type="ChEBI" id="CHEBI:83088"/>
    </cofactor>
</comment>
<evidence type="ECO:0000313" key="10">
    <source>
        <dbReference type="EMBL" id="MBE9398088.1"/>
    </source>
</evidence>
<proteinExistence type="inferred from homology"/>
<organism evidence="10 11">
    <name type="scientific">Pontibacterium sinense</name>
    <dbReference type="NCBI Taxonomy" id="2781979"/>
    <lineage>
        <taxon>Bacteria</taxon>
        <taxon>Pseudomonadati</taxon>
        <taxon>Pseudomonadota</taxon>
        <taxon>Gammaproteobacteria</taxon>
        <taxon>Oceanospirillales</taxon>
        <taxon>Oceanospirillaceae</taxon>
        <taxon>Pontibacterium</taxon>
    </lineage>
</organism>
<keyword evidence="4 7" id="KW-0808">Transferase</keyword>
<comment type="subunit">
    <text evidence="3">Forms a 24-polypeptide structural core with octahedral symmetry.</text>
</comment>
<dbReference type="InterPro" id="IPR003016">
    <property type="entry name" value="2-oxoA_DH_lipoyl-BS"/>
</dbReference>
<dbReference type="InterPro" id="IPR050743">
    <property type="entry name" value="2-oxoacid_DH_E2_comp"/>
</dbReference>
<evidence type="ECO:0000256" key="7">
    <source>
        <dbReference type="RuleBase" id="RU003423"/>
    </source>
</evidence>
<protein>
    <recommendedName>
        <fullName evidence="7">Dihydrolipoamide acetyltransferase component of pyruvate dehydrogenase complex</fullName>
        <ecNumber evidence="7">2.3.1.-</ecNumber>
    </recommendedName>
</protein>
<dbReference type="EC" id="2.3.1.-" evidence="7"/>
<dbReference type="PANTHER" id="PTHR43178">
    <property type="entry name" value="DIHYDROLIPOAMIDE ACETYLTRANSFERASE COMPONENT OF PYRUVATE DEHYDROGENASE COMPLEX"/>
    <property type="match status" value="1"/>
</dbReference>
<evidence type="ECO:0000313" key="11">
    <source>
        <dbReference type="Proteomes" id="UP000640333"/>
    </source>
</evidence>
<dbReference type="Pfam" id="PF00198">
    <property type="entry name" value="2-oxoacid_dh"/>
    <property type="match status" value="1"/>
</dbReference>
<dbReference type="SUPFAM" id="SSF51230">
    <property type="entry name" value="Single hybrid motif"/>
    <property type="match status" value="1"/>
</dbReference>
<dbReference type="InterPro" id="IPR001078">
    <property type="entry name" value="2-oxoacid_DH_actylTfrase"/>
</dbReference>
<evidence type="ECO:0000256" key="4">
    <source>
        <dbReference type="ARBA" id="ARBA00022679"/>
    </source>
</evidence>
<dbReference type="Pfam" id="PF00364">
    <property type="entry name" value="Biotin_lipoyl"/>
    <property type="match status" value="1"/>
</dbReference>
<comment type="caution">
    <text evidence="10">The sequence shown here is derived from an EMBL/GenBank/DDBJ whole genome shotgun (WGS) entry which is preliminary data.</text>
</comment>
<dbReference type="PROSITE" id="PS50968">
    <property type="entry name" value="BIOTINYL_LIPOYL"/>
    <property type="match status" value="1"/>
</dbReference>
<dbReference type="GO" id="GO:0005737">
    <property type="term" value="C:cytoplasm"/>
    <property type="evidence" value="ECO:0007669"/>
    <property type="project" value="TreeGrafter"/>
</dbReference>